<dbReference type="PANTHER" id="PTHR37871:SF1">
    <property type="entry name" value="PROLINE-RICH PROTEIN 22"/>
    <property type="match status" value="1"/>
</dbReference>
<proteinExistence type="predicted"/>
<organism evidence="2 3">
    <name type="scientific">Apteryx mantelli</name>
    <name type="common">North Island brown kiwi</name>
    <dbReference type="NCBI Taxonomy" id="2696672"/>
    <lineage>
        <taxon>Eukaryota</taxon>
        <taxon>Metazoa</taxon>
        <taxon>Chordata</taxon>
        <taxon>Craniata</taxon>
        <taxon>Vertebrata</taxon>
        <taxon>Euteleostomi</taxon>
        <taxon>Archelosauria</taxon>
        <taxon>Archosauria</taxon>
        <taxon>Dinosauria</taxon>
        <taxon>Saurischia</taxon>
        <taxon>Theropoda</taxon>
        <taxon>Coelurosauria</taxon>
        <taxon>Aves</taxon>
        <taxon>Palaeognathae</taxon>
        <taxon>Apterygiformes</taxon>
        <taxon>Apterygidae</taxon>
        <taxon>Apteryx</taxon>
    </lineage>
</organism>
<reference evidence="3" key="1">
    <citation type="submission" date="2025-08" db="UniProtKB">
        <authorList>
            <consortium name="RefSeq"/>
        </authorList>
    </citation>
    <scope>IDENTIFICATION</scope>
    <source>
        <tissue evidence="3">Blood</tissue>
    </source>
</reference>
<keyword evidence="2" id="KW-1185">Reference proteome</keyword>
<dbReference type="Proteomes" id="UP001652627">
    <property type="component" value="Chromosome 30"/>
</dbReference>
<dbReference type="GeneID" id="136994562"/>
<dbReference type="Pfam" id="PF15776">
    <property type="entry name" value="PRR22"/>
    <property type="match status" value="1"/>
</dbReference>
<evidence type="ECO:0000313" key="3">
    <source>
        <dbReference type="RefSeq" id="XP_067169195.1"/>
    </source>
</evidence>
<accession>A0ABM4FW77</accession>
<protein>
    <submittedName>
        <fullName evidence="3">Proline-rich protein 22</fullName>
    </submittedName>
</protein>
<feature type="region of interest" description="Disordered" evidence="1">
    <location>
        <begin position="274"/>
        <end position="316"/>
    </location>
</feature>
<gene>
    <name evidence="3" type="primary">PRR22</name>
</gene>
<evidence type="ECO:0000313" key="2">
    <source>
        <dbReference type="Proteomes" id="UP001652627"/>
    </source>
</evidence>
<evidence type="ECO:0000256" key="1">
    <source>
        <dbReference type="SAM" id="MobiDB-lite"/>
    </source>
</evidence>
<name>A0ABM4FW77_9AVES</name>
<sequence length="334" mass="34334">MAPCGCFFDPRIYHIEWAATNFPQSPVYKLGGGGGGAAATPPGALLLDAQRYIHAAGQPDPFAPYQQLPGGPQYVAPYVPTEDGVGMAAAAFPGAPALSGDGHAAPLLLALPALGLSELPLCGYSHIEGQLKPVANSAAAPAPADITGHHATATGQPLQPLAWSGGASPGLAGCSPVGQQPADLPEKVLLEDAMKLFDCSLAAELGREEPSGRPRLGERPGTDSFFLREEAAGDTGSLWLPEELLSSDYSVPEILNAILSMDYFYAVKAAPEEPGWDAGPEPQLPPDGAAQPDSGQERWQGMEGNDSLPKADSQLGSGYVATSTLCGGGLGEQD</sequence>
<dbReference type="RefSeq" id="XP_067169195.1">
    <property type="nucleotide sequence ID" value="XM_067313094.1"/>
</dbReference>
<dbReference type="InterPro" id="IPR031535">
    <property type="entry name" value="PRR22"/>
</dbReference>
<dbReference type="PANTHER" id="PTHR37871">
    <property type="entry name" value="PROLINE-RICH PROTEIN 22"/>
    <property type="match status" value="1"/>
</dbReference>